<dbReference type="KEGG" id="zpr:ZPR_0554"/>
<dbReference type="eggNOG" id="COG0110">
    <property type="taxonomic scope" value="Bacteria"/>
</dbReference>
<evidence type="ECO:0000313" key="2">
    <source>
        <dbReference type="Proteomes" id="UP000001654"/>
    </source>
</evidence>
<sequence length="59" mass="7019">MPLKRWLLQRYYGYCIHPTARIGWSWVFPGYLEMEAHSKIGHFNTAVHLDAIHLESTYL</sequence>
<dbReference type="Proteomes" id="UP000001654">
    <property type="component" value="Chromosome"/>
</dbReference>
<evidence type="ECO:0000313" key="1">
    <source>
        <dbReference type="EMBL" id="ADF50911.1"/>
    </source>
</evidence>
<keyword evidence="2" id="KW-1185">Reference proteome</keyword>
<dbReference type="STRING" id="655815.ZPR_0554"/>
<proteinExistence type="predicted"/>
<reference evidence="1 2" key="1">
    <citation type="journal article" date="2010" name="BMC Genomics">
        <title>The complete genome of Zunongwangia profunda SM-A87 reveals its adaptation to the deep-sea environment and ecological role in sedimentary organic nitrogen degradation.</title>
        <authorList>
            <person name="Qin Q.L."/>
            <person name="Zhang X.Y."/>
            <person name="Wang X.M."/>
            <person name="Liu G.M."/>
            <person name="Chen X.L."/>
            <person name="Xie B.B."/>
            <person name="Dang H.Y."/>
            <person name="Zhou B.C."/>
            <person name="Yu J."/>
            <person name="Zhang Y.Z."/>
        </authorList>
    </citation>
    <scope>NUCLEOTIDE SEQUENCE [LARGE SCALE GENOMIC DNA]</scope>
    <source>
        <strain evidence="2">DSM 18752 / CCTCC AB 206139 / SM-A87</strain>
    </source>
</reference>
<dbReference type="EMBL" id="CP001650">
    <property type="protein sequence ID" value="ADF50911.1"/>
    <property type="molecule type" value="Genomic_DNA"/>
</dbReference>
<gene>
    <name evidence="1" type="ordered locus">ZPR_0554</name>
</gene>
<protein>
    <submittedName>
        <fullName evidence="1">Uncharacterized protein</fullName>
    </submittedName>
</protein>
<accession>D5BFG7</accession>
<dbReference type="AlphaFoldDB" id="D5BFG7"/>
<organism evidence="1 2">
    <name type="scientific">Zunongwangia profunda (strain DSM 18752 / CCTCC AB 206139 / SM-A87)</name>
    <name type="common">Wangia profunda</name>
    <dbReference type="NCBI Taxonomy" id="655815"/>
    <lineage>
        <taxon>Bacteria</taxon>
        <taxon>Pseudomonadati</taxon>
        <taxon>Bacteroidota</taxon>
        <taxon>Flavobacteriia</taxon>
        <taxon>Flavobacteriales</taxon>
        <taxon>Flavobacteriaceae</taxon>
        <taxon>Zunongwangia</taxon>
    </lineage>
</organism>
<dbReference type="HOGENOM" id="CLU_2959994_0_0_10"/>
<name>D5BFG7_ZUNPS</name>